<dbReference type="PROSITE" id="PS51186">
    <property type="entry name" value="GNAT"/>
    <property type="match status" value="1"/>
</dbReference>
<feature type="domain" description="N-acetyltransferase" evidence="5">
    <location>
        <begin position="4"/>
        <end position="151"/>
    </location>
</feature>
<feature type="binding site" evidence="4">
    <location>
        <begin position="84"/>
        <end position="86"/>
    </location>
    <ligand>
        <name>acetyl-CoA</name>
        <dbReference type="ChEBI" id="CHEBI:57288"/>
    </ligand>
</feature>
<name>A0A840NEL9_9PSEU</name>
<comment type="similarity">
    <text evidence="1 4">Belongs to the acetyltransferase Eis family.</text>
</comment>
<dbReference type="SUPFAM" id="SSF55718">
    <property type="entry name" value="SCP-like"/>
    <property type="match status" value="1"/>
</dbReference>
<dbReference type="InterPro" id="IPR016181">
    <property type="entry name" value="Acyl_CoA_acyltransferase"/>
</dbReference>
<dbReference type="NCBIfam" id="NF002367">
    <property type="entry name" value="PRK01346.1-4"/>
    <property type="match status" value="1"/>
</dbReference>
<dbReference type="Pfam" id="PF13527">
    <property type="entry name" value="Acetyltransf_9"/>
    <property type="match status" value="1"/>
</dbReference>
<feature type="binding site" evidence="4">
    <location>
        <begin position="92"/>
        <end position="97"/>
    </location>
    <ligand>
        <name>acetyl-CoA</name>
        <dbReference type="ChEBI" id="CHEBI:57288"/>
    </ligand>
</feature>
<dbReference type="EMBL" id="JACHIV010000001">
    <property type="protein sequence ID" value="MBB5068668.1"/>
    <property type="molecule type" value="Genomic_DNA"/>
</dbReference>
<evidence type="ECO:0000256" key="2">
    <source>
        <dbReference type="ARBA" id="ARBA00022679"/>
    </source>
</evidence>
<feature type="active site" description="Proton acceptor; via carboxylate" evidence="4">
    <location>
        <position position="406"/>
    </location>
</feature>
<dbReference type="Pfam" id="PF17668">
    <property type="entry name" value="Acetyltransf_17"/>
    <property type="match status" value="1"/>
</dbReference>
<comment type="subunit">
    <text evidence="4">Homohexamer; trimer of dimers.</text>
</comment>
<sequence>MSEVDVRPLAESEYRQANDLFLASLHVPERSSEERWRRSVTRYEPGRVFGAYLGEELSGTAMSLSSSLEVPGGAVLPAAAVTGVGVRADRTRRGLLRELMGAQLADTRRRGEPVAMLHASETRIYPRFGYGLATRAHRVSVSRLLGGLRDDAPAGGQVRLVDGPSAEKLLPELYARISTGRPGLIGRSEGWWSTRLFGTVENGGAQRIAVHSDESGTDDGFALFEPAKTDHHFGDGAVALHVGELHAADAVATASLWRFLLNLDLVTTVSAIDRPLDEALPWWLADRRGYAVDRLDDDLWVRLVDVPTALAARSYGAAEPVVIEVRDPVLPENAGTYRIGPDGTEPVDDRPQLTLDVDVLGSLYLGDVAVTTLADANRVEVHDPAAPPEADRLFATPRPPWCGTGF</sequence>
<protein>
    <submittedName>
        <fullName evidence="6">Putative acetyltransferase</fullName>
    </submittedName>
</protein>
<dbReference type="InterPro" id="IPR025559">
    <property type="entry name" value="Eis_dom"/>
</dbReference>
<evidence type="ECO:0000313" key="7">
    <source>
        <dbReference type="Proteomes" id="UP000580474"/>
    </source>
</evidence>
<dbReference type="SUPFAM" id="SSF55729">
    <property type="entry name" value="Acyl-CoA N-acyltransferases (Nat)"/>
    <property type="match status" value="1"/>
</dbReference>
<reference evidence="6 7" key="1">
    <citation type="submission" date="2020-08" db="EMBL/GenBank/DDBJ databases">
        <title>Sequencing the genomes of 1000 actinobacteria strains.</title>
        <authorList>
            <person name="Klenk H.-P."/>
        </authorList>
    </citation>
    <scope>NUCLEOTIDE SEQUENCE [LARGE SCALE GENOMIC DNA]</scope>
    <source>
        <strain evidence="6 7">DSM 45582</strain>
    </source>
</reference>
<keyword evidence="7" id="KW-1185">Reference proteome</keyword>
<keyword evidence="3 4" id="KW-0012">Acyltransferase</keyword>
<dbReference type="PANTHER" id="PTHR37817:SF1">
    <property type="entry name" value="N-ACETYLTRANSFERASE EIS"/>
    <property type="match status" value="1"/>
</dbReference>
<dbReference type="InterPro" id="IPR041380">
    <property type="entry name" value="Acetyltransf_17"/>
</dbReference>
<evidence type="ECO:0000256" key="1">
    <source>
        <dbReference type="ARBA" id="ARBA00009213"/>
    </source>
</evidence>
<feature type="active site" description="Proton donor" evidence="4">
    <location>
        <position position="125"/>
    </location>
</feature>
<dbReference type="InterPro" id="IPR036527">
    <property type="entry name" value="SCP2_sterol-bd_dom_sf"/>
</dbReference>
<dbReference type="Gene3D" id="3.40.630.30">
    <property type="match status" value="2"/>
</dbReference>
<organism evidence="6 7">
    <name type="scientific">Saccharopolyspora gloriosae</name>
    <dbReference type="NCBI Taxonomy" id="455344"/>
    <lineage>
        <taxon>Bacteria</taxon>
        <taxon>Bacillati</taxon>
        <taxon>Actinomycetota</taxon>
        <taxon>Actinomycetes</taxon>
        <taxon>Pseudonocardiales</taxon>
        <taxon>Pseudonocardiaceae</taxon>
        <taxon>Saccharopolyspora</taxon>
    </lineage>
</organism>
<evidence type="ECO:0000313" key="6">
    <source>
        <dbReference type="EMBL" id="MBB5068668.1"/>
    </source>
</evidence>
<dbReference type="PANTHER" id="PTHR37817">
    <property type="entry name" value="N-ACETYLTRANSFERASE EIS"/>
    <property type="match status" value="1"/>
</dbReference>
<dbReference type="InterPro" id="IPR000182">
    <property type="entry name" value="GNAT_dom"/>
</dbReference>
<dbReference type="Pfam" id="PF13530">
    <property type="entry name" value="SCP2_2"/>
    <property type="match status" value="1"/>
</dbReference>
<evidence type="ECO:0000256" key="4">
    <source>
        <dbReference type="HAMAP-Rule" id="MF_01812"/>
    </source>
</evidence>
<evidence type="ECO:0000259" key="5">
    <source>
        <dbReference type="PROSITE" id="PS51186"/>
    </source>
</evidence>
<comment type="caution">
    <text evidence="6">The sequence shown here is derived from an EMBL/GenBank/DDBJ whole genome shotgun (WGS) entry which is preliminary data.</text>
</comment>
<evidence type="ECO:0000256" key="3">
    <source>
        <dbReference type="ARBA" id="ARBA00023315"/>
    </source>
</evidence>
<dbReference type="Proteomes" id="UP000580474">
    <property type="component" value="Unassembled WGS sequence"/>
</dbReference>
<dbReference type="AlphaFoldDB" id="A0A840NEL9"/>
<dbReference type="InterPro" id="IPR051554">
    <property type="entry name" value="Acetyltransferase_Eis"/>
</dbReference>
<accession>A0A840NEL9</accession>
<dbReference type="HAMAP" id="MF_01812">
    <property type="entry name" value="Eis"/>
    <property type="match status" value="1"/>
</dbReference>
<gene>
    <name evidence="6" type="ORF">BJ969_001756</name>
</gene>
<keyword evidence="2 4" id="KW-0808">Transferase</keyword>
<dbReference type="Gene3D" id="3.30.1050.10">
    <property type="entry name" value="SCP2 sterol-binding domain"/>
    <property type="match status" value="1"/>
</dbReference>
<proteinExistence type="inferred from homology"/>
<dbReference type="InterPro" id="IPR022902">
    <property type="entry name" value="NAcTrfase_Eis"/>
</dbReference>
<feature type="binding site" evidence="4">
    <location>
        <begin position="120"/>
        <end position="121"/>
    </location>
    <ligand>
        <name>acetyl-CoA</name>
        <dbReference type="ChEBI" id="CHEBI:57288"/>
    </ligand>
</feature>
<dbReference type="GO" id="GO:0034069">
    <property type="term" value="F:aminoglycoside N-acetyltransferase activity"/>
    <property type="evidence" value="ECO:0007669"/>
    <property type="project" value="TreeGrafter"/>
</dbReference>
<dbReference type="GO" id="GO:0030649">
    <property type="term" value="P:aminoglycoside antibiotic catabolic process"/>
    <property type="evidence" value="ECO:0007669"/>
    <property type="project" value="TreeGrafter"/>
</dbReference>